<evidence type="ECO:0000313" key="1">
    <source>
        <dbReference type="EMBL" id="MEJ8661665.1"/>
    </source>
</evidence>
<evidence type="ECO:0000313" key="2">
    <source>
        <dbReference type="Proteomes" id="UP001375539"/>
    </source>
</evidence>
<accession>A0ACC6QTQ5</accession>
<dbReference type="Proteomes" id="UP001375539">
    <property type="component" value="Unassembled WGS sequence"/>
</dbReference>
<gene>
    <name evidence="1" type="ORF">WKI58_35025</name>
</gene>
<protein>
    <submittedName>
        <fullName evidence="1">GvpL/GvpF family gas vesicle protein</fullName>
    </submittedName>
</protein>
<reference evidence="1" key="1">
    <citation type="submission" date="2024-03" db="EMBL/GenBank/DDBJ databases">
        <title>Novel Streptomyces species of biotechnological and ecological value are a feature of Machair soil.</title>
        <authorList>
            <person name="Prole J.R."/>
            <person name="Goodfellow M."/>
            <person name="Allenby N."/>
            <person name="Ward A.C."/>
        </authorList>
    </citation>
    <scope>NUCLEOTIDE SEQUENCE</scope>
    <source>
        <strain evidence="1">MS1.AVA.4</strain>
    </source>
</reference>
<organism evidence="1 2">
    <name type="scientific">Streptomyces pratisoli</name>
    <dbReference type="NCBI Taxonomy" id="3139917"/>
    <lineage>
        <taxon>Bacteria</taxon>
        <taxon>Bacillati</taxon>
        <taxon>Actinomycetota</taxon>
        <taxon>Actinomycetes</taxon>
        <taxon>Kitasatosporales</taxon>
        <taxon>Streptomycetaceae</taxon>
        <taxon>Streptomyces</taxon>
    </lineage>
</organism>
<name>A0ACC6QTQ5_9ACTN</name>
<comment type="caution">
    <text evidence="1">The sequence shown here is derived from an EMBL/GenBank/DDBJ whole genome shotgun (WGS) entry which is preliminary data.</text>
</comment>
<proteinExistence type="predicted"/>
<sequence length="238" mass="25464">MSTYVYGIVHRTHPGPTAELVGVGEPPLPVRTLAEGELLAIVSDAPDALRPKRRDLLAHQRVLSEASATGAVLPMRFGGISPDDAAVKAVLAERAEHFQERLAALGGKVEYNVKATHDEEALLHRVLSDQPELRAMSEANRAAGGGTHEQKLQLGERIVAVVQQQELIDADRLHQELVRVAEAVSVGPESGGWLASISCLVSQEDAESFIASVNALAKANPQLSLQINGPLPPYSFVE</sequence>
<dbReference type="EMBL" id="JBBKAI010000002">
    <property type="protein sequence ID" value="MEJ8661665.1"/>
    <property type="molecule type" value="Genomic_DNA"/>
</dbReference>
<keyword evidence="2" id="KW-1185">Reference proteome</keyword>